<dbReference type="EMBL" id="AZGE01000001">
    <property type="protein sequence ID" value="KRM17119.1"/>
    <property type="molecule type" value="Genomic_DNA"/>
</dbReference>
<evidence type="ECO:0000313" key="3">
    <source>
        <dbReference type="Proteomes" id="UP000050973"/>
    </source>
</evidence>
<name>A0A0R1WH77_9LACO</name>
<organism evidence="2 3">
    <name type="scientific">Limosilactobacillus oris DSM 4864</name>
    <dbReference type="NCBI Taxonomy" id="1423779"/>
    <lineage>
        <taxon>Bacteria</taxon>
        <taxon>Bacillati</taxon>
        <taxon>Bacillota</taxon>
        <taxon>Bacilli</taxon>
        <taxon>Lactobacillales</taxon>
        <taxon>Lactobacillaceae</taxon>
        <taxon>Limosilactobacillus</taxon>
    </lineage>
</organism>
<feature type="transmembrane region" description="Helical" evidence="1">
    <location>
        <begin position="7"/>
        <end position="26"/>
    </location>
</feature>
<feature type="transmembrane region" description="Helical" evidence="1">
    <location>
        <begin position="61"/>
        <end position="80"/>
    </location>
</feature>
<keyword evidence="1" id="KW-0812">Transmembrane</keyword>
<comment type="caution">
    <text evidence="2">The sequence shown here is derived from an EMBL/GenBank/DDBJ whole genome shotgun (WGS) entry which is preliminary data.</text>
</comment>
<accession>A0A0R1WH77</accession>
<evidence type="ECO:0000256" key="1">
    <source>
        <dbReference type="SAM" id="Phobius"/>
    </source>
</evidence>
<reference evidence="2 3" key="1">
    <citation type="journal article" date="2015" name="Genome Announc.">
        <title>Expanding the biotechnology potential of lactobacilli through comparative genomics of 213 strains and associated genera.</title>
        <authorList>
            <person name="Sun Z."/>
            <person name="Harris H.M."/>
            <person name="McCann A."/>
            <person name="Guo C."/>
            <person name="Argimon S."/>
            <person name="Zhang W."/>
            <person name="Yang X."/>
            <person name="Jeffery I.B."/>
            <person name="Cooney J.C."/>
            <person name="Kagawa T.F."/>
            <person name="Liu W."/>
            <person name="Song Y."/>
            <person name="Salvetti E."/>
            <person name="Wrobel A."/>
            <person name="Rasinkangas P."/>
            <person name="Parkhill J."/>
            <person name="Rea M.C."/>
            <person name="O'Sullivan O."/>
            <person name="Ritari J."/>
            <person name="Douillard F.P."/>
            <person name="Paul Ross R."/>
            <person name="Yang R."/>
            <person name="Briner A.E."/>
            <person name="Felis G.E."/>
            <person name="de Vos W.M."/>
            <person name="Barrangou R."/>
            <person name="Klaenhammer T.R."/>
            <person name="Caufield P.W."/>
            <person name="Cui Y."/>
            <person name="Zhang H."/>
            <person name="O'Toole P.W."/>
        </authorList>
    </citation>
    <scope>NUCLEOTIDE SEQUENCE [LARGE SCALE GENOMIC DNA]</scope>
    <source>
        <strain evidence="2 3">DSM 4864</strain>
    </source>
</reference>
<dbReference type="PATRIC" id="fig|1423779.3.peg.285"/>
<proteinExistence type="predicted"/>
<protein>
    <submittedName>
        <fullName evidence="2">Uncharacterized protein</fullName>
    </submittedName>
</protein>
<dbReference type="Proteomes" id="UP000050973">
    <property type="component" value="Unassembled WGS sequence"/>
</dbReference>
<feature type="transmembrane region" description="Helical" evidence="1">
    <location>
        <begin position="32"/>
        <end position="49"/>
    </location>
</feature>
<keyword evidence="1" id="KW-1133">Transmembrane helix</keyword>
<evidence type="ECO:0000313" key="2">
    <source>
        <dbReference type="EMBL" id="KRM17119.1"/>
    </source>
</evidence>
<keyword evidence="1" id="KW-0472">Membrane</keyword>
<gene>
    <name evidence="2" type="ORF">FC49_GL000281</name>
</gene>
<dbReference type="AlphaFoldDB" id="A0A0R1WH77"/>
<sequence>MSRDAQNLTYTLLGVVLVVGGLFISWKSTATMINLIGCILILVSCMNTTDLSAKWRRIINYVLIAGFVVFILGDVLKLAIL</sequence>
<dbReference type="RefSeq" id="WP_003715234.1">
    <property type="nucleotide sequence ID" value="NZ_AZGE01000001.1"/>
</dbReference>